<evidence type="ECO:0000256" key="1">
    <source>
        <dbReference type="SAM" id="Phobius"/>
    </source>
</evidence>
<dbReference type="Pfam" id="PF05212">
    <property type="entry name" value="DUF707"/>
    <property type="match status" value="1"/>
</dbReference>
<feature type="transmembrane region" description="Helical" evidence="1">
    <location>
        <begin position="20"/>
        <end position="39"/>
    </location>
</feature>
<protein>
    <submittedName>
        <fullName evidence="3">Uncharacterized protein LOC111447910 isoform X1</fullName>
    </submittedName>
</protein>
<dbReference type="AlphaFoldDB" id="A0A6J1FRZ3"/>
<accession>A0A6J1FRZ3</accession>
<keyword evidence="1" id="KW-0812">Transmembrane</keyword>
<dbReference type="RefSeq" id="XP_022943062.1">
    <property type="nucleotide sequence ID" value="XM_023087294.1"/>
</dbReference>
<reference evidence="3" key="1">
    <citation type="submission" date="2025-08" db="UniProtKB">
        <authorList>
            <consortium name="RefSeq"/>
        </authorList>
    </citation>
    <scope>IDENTIFICATION</scope>
    <source>
        <tissue evidence="3">Young leaves</tissue>
    </source>
</reference>
<dbReference type="GeneID" id="111447910"/>
<organism evidence="2 3">
    <name type="scientific">Cucurbita moschata</name>
    <name type="common">Winter crookneck squash</name>
    <name type="synonym">Cucurbita pepo var. moschata</name>
    <dbReference type="NCBI Taxonomy" id="3662"/>
    <lineage>
        <taxon>Eukaryota</taxon>
        <taxon>Viridiplantae</taxon>
        <taxon>Streptophyta</taxon>
        <taxon>Embryophyta</taxon>
        <taxon>Tracheophyta</taxon>
        <taxon>Spermatophyta</taxon>
        <taxon>Magnoliopsida</taxon>
        <taxon>eudicotyledons</taxon>
        <taxon>Gunneridae</taxon>
        <taxon>Pentapetalae</taxon>
        <taxon>rosids</taxon>
        <taxon>fabids</taxon>
        <taxon>Cucurbitales</taxon>
        <taxon>Cucurbitaceae</taxon>
        <taxon>Cucurbiteae</taxon>
        <taxon>Cucurbita</taxon>
    </lineage>
</organism>
<dbReference type="PANTHER" id="PTHR31210:SF11">
    <property type="entry name" value="KETOGLUTARATE REDUCTASE TRANS-SPLICING-LIKE PROTEIN, PUTATIVE (DUF707)-RELATED"/>
    <property type="match status" value="1"/>
</dbReference>
<dbReference type="KEGG" id="cmos:111447910"/>
<dbReference type="PANTHER" id="PTHR31210">
    <property type="entry name" value="OS06G0731900 PROTEIN"/>
    <property type="match status" value="1"/>
</dbReference>
<dbReference type="Proteomes" id="UP000504609">
    <property type="component" value="Unplaced"/>
</dbReference>
<sequence length="392" mass="45103">MMRALASFQNIILPESKNRLRLCTFFVAVILGAGVYFIASEFITKEIFRWEVFYSARNVISSRCKNQCRPPGSEFLPEGIVSKTSNFEFQPLWGSTLNNKTPKVSKNLLSMAVGINQRHIVSKIVEKFPRDDFDVLLFHYDGVVDEWKDFSWSSRAVHVSSLNQTKWWFAKRFLHPDIVAEYNYIFLWDEDLGVENFDPKRYISILKEEGLEISQPALDPVKSKVHQALTARKTGSKVHRRFYNSKGSARCDANSTGPPCTGWVEMMAPVFSRAAWRCTWYMIQNDLIHAWGLDRQLGYCAQGDRTQKVGVVDAEYIVHLGLPTLGASNGNVLNADAPARSQKKELSNFNELEHKVDNRVKVRIQSSLEMQIFKERWTNAAKEDRCWIDPYR</sequence>
<evidence type="ECO:0000313" key="3">
    <source>
        <dbReference type="RefSeq" id="XP_022943062.1"/>
    </source>
</evidence>
<gene>
    <name evidence="3" type="primary">LOC111447910</name>
</gene>
<dbReference type="InterPro" id="IPR007877">
    <property type="entry name" value="DUF707"/>
</dbReference>
<evidence type="ECO:0000313" key="2">
    <source>
        <dbReference type="Proteomes" id="UP000504609"/>
    </source>
</evidence>
<keyword evidence="1" id="KW-0472">Membrane</keyword>
<keyword evidence="1" id="KW-1133">Transmembrane helix</keyword>
<proteinExistence type="predicted"/>
<keyword evidence="2" id="KW-1185">Reference proteome</keyword>
<name>A0A6J1FRZ3_CUCMO</name>